<dbReference type="GO" id="GO:0005960">
    <property type="term" value="C:glycine cleavage complex"/>
    <property type="evidence" value="ECO:0007669"/>
    <property type="project" value="InterPro"/>
</dbReference>
<accession>A0A1H1Y6K0</accession>
<gene>
    <name evidence="2" type="ORF">SAMN05216221_3682</name>
</gene>
<evidence type="ECO:0000313" key="2">
    <source>
        <dbReference type="EMBL" id="SDT17148.1"/>
    </source>
</evidence>
<dbReference type="GO" id="GO:0009249">
    <property type="term" value="P:protein lipoylation"/>
    <property type="evidence" value="ECO:0007669"/>
    <property type="project" value="TreeGrafter"/>
</dbReference>
<dbReference type="AlphaFoldDB" id="A0A1H1Y6K0"/>
<dbReference type="SUPFAM" id="SSF51230">
    <property type="entry name" value="Single hybrid motif"/>
    <property type="match status" value="1"/>
</dbReference>
<keyword evidence="1" id="KW-0450">Lipoyl</keyword>
<name>A0A1H1Y6K0_9PSED</name>
<dbReference type="RefSeq" id="WP_090351161.1">
    <property type="nucleotide sequence ID" value="NZ_LT629751.1"/>
</dbReference>
<keyword evidence="3" id="KW-1185">Reference proteome</keyword>
<dbReference type="InterPro" id="IPR002930">
    <property type="entry name" value="GCV_H"/>
</dbReference>
<organism evidence="2 3">
    <name type="scientific">Pseudomonas oryzae</name>
    <dbReference type="NCBI Taxonomy" id="1392877"/>
    <lineage>
        <taxon>Bacteria</taxon>
        <taxon>Pseudomonadati</taxon>
        <taxon>Pseudomonadota</taxon>
        <taxon>Gammaproteobacteria</taxon>
        <taxon>Pseudomonadales</taxon>
        <taxon>Pseudomonadaceae</taxon>
        <taxon>Pseudomonas</taxon>
    </lineage>
</organism>
<evidence type="ECO:0000256" key="1">
    <source>
        <dbReference type="ARBA" id="ARBA00022823"/>
    </source>
</evidence>
<dbReference type="OrthoDB" id="9796712at2"/>
<dbReference type="GO" id="GO:0019464">
    <property type="term" value="P:glycine decarboxylation via glycine cleavage system"/>
    <property type="evidence" value="ECO:0007669"/>
    <property type="project" value="InterPro"/>
</dbReference>
<protein>
    <submittedName>
        <fullName evidence="2">Glycine cleavage system H protein</fullName>
    </submittedName>
</protein>
<dbReference type="PANTHER" id="PTHR11715">
    <property type="entry name" value="GLYCINE CLEAVAGE SYSTEM H PROTEIN"/>
    <property type="match status" value="1"/>
</dbReference>
<dbReference type="GO" id="GO:0005829">
    <property type="term" value="C:cytosol"/>
    <property type="evidence" value="ECO:0007669"/>
    <property type="project" value="TreeGrafter"/>
</dbReference>
<dbReference type="EMBL" id="LT629751">
    <property type="protein sequence ID" value="SDT17148.1"/>
    <property type="molecule type" value="Genomic_DNA"/>
</dbReference>
<proteinExistence type="predicted"/>
<dbReference type="STRING" id="1392877.SAMN05216221_3682"/>
<sequence>MSEPLNLHGLPFPADRLYAPAHNLWLREEADGSVTLGLTAYGCALYGQIFAFTAKRAGLHVDAERSFGVVEFAKAACSARSPLAGELLTGNPVLAEQPGLINRDCYGAGWLVRLRPDDWPAARAQFLSAAAALPAFAEQMRLDGFDPQSRGVQALRHKE</sequence>
<dbReference type="Gene3D" id="2.40.50.100">
    <property type="match status" value="1"/>
</dbReference>
<dbReference type="CDD" id="cd06848">
    <property type="entry name" value="GCS_H"/>
    <property type="match status" value="1"/>
</dbReference>
<dbReference type="Pfam" id="PF01597">
    <property type="entry name" value="GCV_H"/>
    <property type="match status" value="1"/>
</dbReference>
<evidence type="ECO:0000313" key="3">
    <source>
        <dbReference type="Proteomes" id="UP000243359"/>
    </source>
</evidence>
<reference evidence="3" key="1">
    <citation type="submission" date="2016-10" db="EMBL/GenBank/DDBJ databases">
        <authorList>
            <person name="Varghese N."/>
            <person name="Submissions S."/>
        </authorList>
    </citation>
    <scope>NUCLEOTIDE SEQUENCE [LARGE SCALE GENOMIC DNA]</scope>
    <source>
        <strain evidence="3">KCTC 32247</strain>
    </source>
</reference>
<dbReference type="InterPro" id="IPR011053">
    <property type="entry name" value="Single_hybrid_motif"/>
</dbReference>
<dbReference type="InterPro" id="IPR033753">
    <property type="entry name" value="GCV_H/Fam206"/>
</dbReference>
<dbReference type="PANTHER" id="PTHR11715:SF3">
    <property type="entry name" value="GLYCINE CLEAVAGE SYSTEM H PROTEIN-RELATED"/>
    <property type="match status" value="1"/>
</dbReference>
<dbReference type="Proteomes" id="UP000243359">
    <property type="component" value="Chromosome I"/>
</dbReference>